<feature type="domain" description="RdRp catalytic" evidence="6">
    <location>
        <begin position="248"/>
        <end position="368"/>
    </location>
</feature>
<dbReference type="GO" id="GO:0003723">
    <property type="term" value="F:RNA binding"/>
    <property type="evidence" value="ECO:0007669"/>
    <property type="project" value="InterPro"/>
</dbReference>
<dbReference type="GO" id="GO:0003968">
    <property type="term" value="F:RNA-directed RNA polymerase activity"/>
    <property type="evidence" value="ECO:0007669"/>
    <property type="project" value="UniProtKB-KW"/>
</dbReference>
<dbReference type="SUPFAM" id="SSF56672">
    <property type="entry name" value="DNA/RNA polymerases"/>
    <property type="match status" value="1"/>
</dbReference>
<keyword evidence="3" id="KW-0548">Nucleotidyltransferase</keyword>
<evidence type="ECO:0000259" key="6">
    <source>
        <dbReference type="PROSITE" id="PS50507"/>
    </source>
</evidence>
<dbReference type="InterPro" id="IPR043128">
    <property type="entry name" value="Rev_trsase/Diguanyl_cyclase"/>
</dbReference>
<dbReference type="GO" id="GO:0006351">
    <property type="term" value="P:DNA-templated transcription"/>
    <property type="evidence" value="ECO:0007669"/>
    <property type="project" value="InterPro"/>
</dbReference>
<accession>A0A8D9PH42</accession>
<dbReference type="InterPro" id="IPR043502">
    <property type="entry name" value="DNA/RNA_pol_sf"/>
</dbReference>
<dbReference type="EMBL" id="BK013322">
    <property type="protein sequence ID" value="DAF42460.1"/>
    <property type="molecule type" value="Genomic_RNA"/>
</dbReference>
<dbReference type="PROSITE" id="PS50507">
    <property type="entry name" value="RDRP_SSRNA_POS"/>
    <property type="match status" value="1"/>
</dbReference>
<evidence type="ECO:0000256" key="1">
    <source>
        <dbReference type="ARBA" id="ARBA00022484"/>
    </source>
</evidence>
<dbReference type="Gene3D" id="3.30.70.270">
    <property type="match status" value="1"/>
</dbReference>
<evidence type="ECO:0000256" key="5">
    <source>
        <dbReference type="ARBA" id="ARBA00022953"/>
    </source>
</evidence>
<evidence type="ECO:0000256" key="2">
    <source>
        <dbReference type="ARBA" id="ARBA00022679"/>
    </source>
</evidence>
<dbReference type="InterPro" id="IPR007094">
    <property type="entry name" value="RNA-dir_pol_PSvirus"/>
</dbReference>
<proteinExistence type="predicted"/>
<dbReference type="Pfam" id="PF00680">
    <property type="entry name" value="RdRP_1"/>
    <property type="match status" value="1"/>
</dbReference>
<dbReference type="GO" id="GO:0039694">
    <property type="term" value="P:viral RNA genome replication"/>
    <property type="evidence" value="ECO:0007669"/>
    <property type="project" value="InterPro"/>
</dbReference>
<name>A0A8D9PH42_9VIRU</name>
<dbReference type="GO" id="GO:0000166">
    <property type="term" value="F:nucleotide binding"/>
    <property type="evidence" value="ECO:0007669"/>
    <property type="project" value="UniProtKB-KW"/>
</dbReference>
<evidence type="ECO:0000256" key="4">
    <source>
        <dbReference type="ARBA" id="ARBA00022741"/>
    </source>
</evidence>
<organism evidence="7">
    <name type="scientific">Cinnamomum chago deltapartitivirus 1</name>
    <dbReference type="NCBI Taxonomy" id="2765856"/>
    <lineage>
        <taxon>Viruses</taxon>
        <taxon>Riboviria</taxon>
        <taxon>Orthornavirae</taxon>
        <taxon>Pisuviricota</taxon>
        <taxon>Duplopiviricetes</taxon>
        <taxon>Durnavirales</taxon>
        <taxon>Partitiviridae</taxon>
        <taxon>Deltapartitivirus</taxon>
    </lineage>
</organism>
<sequence>MLRNIREYEFLEFTNELEDLGQYHIHQVRREPGVTYRDEFALRELNDLYPRLYEQWLQGWSRSFYTGEDHMKAILQYAHPNTPIERLDDRIYQLAMSNVLERLSSLPSVRAFDVKSQLDLIHYEPSSAAGYDYIGAKGPILDANHERAIRRAKAVLWSAIAPDGEGMDHVIRTSVPDVGYTRTQLTDLGEKTKVRGVWGRAFHYILLEGTAANPLLEAFKQGGTFFHIGQDPRVSVPMVLSEISRNCQWLLALDWKSFDATISRFEIHAAFDILKQKVDFPNYETEQCFEICRQLFIHKKIAAPDSKIYWSHKGLPSGSYYTSIIGSIVNRLRIEYIWLTMKGRSPQMCYTQGDDSIIGEDQFIDPVELAKVAEPLGWLINPAKTETSRLPEYVTFLGRTSYGGLNQRDLKRCIRLLIFPEYPVESGSISAFRAASIAQDAGNTSRVLNDVAKRLRRHYGMASPEDVPKQFRLYIP</sequence>
<evidence type="ECO:0000313" key="7">
    <source>
        <dbReference type="EMBL" id="DAF42460.1"/>
    </source>
</evidence>
<keyword evidence="2" id="KW-0808">Transferase</keyword>
<dbReference type="InterPro" id="IPR001205">
    <property type="entry name" value="RNA-dir_pol_C"/>
</dbReference>
<evidence type="ECO:0000256" key="3">
    <source>
        <dbReference type="ARBA" id="ARBA00022695"/>
    </source>
</evidence>
<keyword evidence="4" id="KW-0547">Nucleotide-binding</keyword>
<keyword evidence="5" id="KW-0693">Viral RNA replication</keyword>
<protein>
    <submittedName>
        <fullName evidence="7">RNA-dependent RNA polymerase</fullName>
    </submittedName>
</protein>
<reference evidence="7" key="1">
    <citation type="journal article" date="2021" name="Gene">
        <title>Discovery of putative novel viruses in the transcriptomes of endangered plant species native to India and China.</title>
        <authorList>
            <person name="Sidharthan V.K."/>
            <person name="Kalaivanan N.S."/>
            <person name="Baranwal V.K."/>
        </authorList>
    </citation>
    <scope>NUCLEOTIDE SEQUENCE</scope>
    <source>
        <strain evidence="7">China</strain>
    </source>
</reference>
<keyword evidence="1 7" id="KW-0696">RNA-directed RNA polymerase</keyword>